<reference evidence="12 13" key="1">
    <citation type="submission" date="2024-09" db="EMBL/GenBank/DDBJ databases">
        <authorList>
            <person name="Sun Q."/>
            <person name="Mori K."/>
        </authorList>
    </citation>
    <scope>NUCLEOTIDE SEQUENCE [LARGE SCALE GENOMIC DNA]</scope>
    <source>
        <strain evidence="12 13">CCM 8654</strain>
    </source>
</reference>
<keyword evidence="3 10" id="KW-0812">Transmembrane</keyword>
<feature type="transmembrane region" description="Helical" evidence="10">
    <location>
        <begin position="69"/>
        <end position="92"/>
    </location>
</feature>
<keyword evidence="10" id="KW-0406">Ion transport</keyword>
<evidence type="ECO:0000256" key="10">
    <source>
        <dbReference type="HAMAP-Rule" id="MF_00454"/>
    </source>
</evidence>
<keyword evidence="10" id="KW-0479">Metal-binding</keyword>
<evidence type="ECO:0000256" key="3">
    <source>
        <dbReference type="ARBA" id="ARBA00022692"/>
    </source>
</evidence>
<gene>
    <name evidence="10" type="primary">fluC</name>
    <name evidence="10" type="synonym">crcB</name>
    <name evidence="12" type="ORF">ACFFJG_01845</name>
</gene>
<evidence type="ECO:0000256" key="1">
    <source>
        <dbReference type="ARBA" id="ARBA00004651"/>
    </source>
</evidence>
<feature type="transmembrane region" description="Helical" evidence="10">
    <location>
        <begin position="133"/>
        <end position="161"/>
    </location>
</feature>
<dbReference type="PANTHER" id="PTHR28259">
    <property type="entry name" value="FLUORIDE EXPORT PROTEIN 1-RELATED"/>
    <property type="match status" value="1"/>
</dbReference>
<evidence type="ECO:0000256" key="11">
    <source>
        <dbReference type="SAM" id="MobiDB-lite"/>
    </source>
</evidence>
<keyword evidence="13" id="KW-1185">Reference proteome</keyword>
<keyword evidence="10" id="KW-0813">Transport</keyword>
<evidence type="ECO:0000256" key="4">
    <source>
        <dbReference type="ARBA" id="ARBA00022989"/>
    </source>
</evidence>
<dbReference type="Proteomes" id="UP001589698">
    <property type="component" value="Unassembled WGS sequence"/>
</dbReference>
<evidence type="ECO:0000256" key="8">
    <source>
        <dbReference type="ARBA" id="ARBA00035585"/>
    </source>
</evidence>
<evidence type="ECO:0000256" key="7">
    <source>
        <dbReference type="ARBA" id="ARBA00035120"/>
    </source>
</evidence>
<dbReference type="PANTHER" id="PTHR28259:SF1">
    <property type="entry name" value="FLUORIDE EXPORT PROTEIN 1-RELATED"/>
    <property type="match status" value="1"/>
</dbReference>
<proteinExistence type="inferred from homology"/>
<dbReference type="HAMAP" id="MF_00454">
    <property type="entry name" value="FluC"/>
    <property type="match status" value="1"/>
</dbReference>
<comment type="activity regulation">
    <text evidence="10">Na(+) is not transported, but it plays an essential structural role and its presence is essential for fluoride channel function.</text>
</comment>
<comment type="similarity">
    <text evidence="7 10">Belongs to the fluoride channel Fluc/FEX (TC 1.A.43) family.</text>
</comment>
<accession>A0ABV6DWV4</accession>
<protein>
    <recommendedName>
        <fullName evidence="10">Fluoride-specific ion channel FluC</fullName>
    </recommendedName>
</protein>
<keyword evidence="2 10" id="KW-1003">Cell membrane</keyword>
<feature type="binding site" evidence="10">
    <location>
        <position position="114"/>
    </location>
    <ligand>
        <name>Na(+)</name>
        <dbReference type="ChEBI" id="CHEBI:29101"/>
        <note>structural</note>
    </ligand>
</feature>
<organism evidence="12 13">
    <name type="scientific">Nocardioides zeicaulis</name>
    <dbReference type="NCBI Taxonomy" id="1776857"/>
    <lineage>
        <taxon>Bacteria</taxon>
        <taxon>Bacillati</taxon>
        <taxon>Actinomycetota</taxon>
        <taxon>Actinomycetes</taxon>
        <taxon>Propionibacteriales</taxon>
        <taxon>Nocardioidaceae</taxon>
        <taxon>Nocardioides</taxon>
    </lineage>
</organism>
<keyword evidence="6 10" id="KW-0407">Ion channel</keyword>
<sequence>MPENSDPDVGDLPIDPDTSGDRLTGTVHRLPSLFTSQWDVLLAISAGGALGSLARWGVGELLPWSGTEFAWGTFVENVSGGFALGVLMVFVLDVWPSQRYVRPFLGVGLLGGYTTFSTYMLDARLLLGEGQVLTAFAYLGGSLLAGLLAVWAGIASARLIALRPRRSRPRHPAPPESSMFAHDDDEVRNR</sequence>
<comment type="function">
    <text evidence="9 10">Fluoride-specific ion channel. Important for reducing fluoride concentration in the cell, thus reducing its toxicity.</text>
</comment>
<evidence type="ECO:0000256" key="2">
    <source>
        <dbReference type="ARBA" id="ARBA00022475"/>
    </source>
</evidence>
<feature type="region of interest" description="Disordered" evidence="11">
    <location>
        <begin position="1"/>
        <end position="21"/>
    </location>
</feature>
<evidence type="ECO:0000256" key="6">
    <source>
        <dbReference type="ARBA" id="ARBA00023303"/>
    </source>
</evidence>
<dbReference type="InterPro" id="IPR003691">
    <property type="entry name" value="FluC"/>
</dbReference>
<feature type="compositionally biased region" description="Basic and acidic residues" evidence="11">
    <location>
        <begin position="181"/>
        <end position="190"/>
    </location>
</feature>
<comment type="caution">
    <text evidence="12">The sequence shown here is derived from an EMBL/GenBank/DDBJ whole genome shotgun (WGS) entry which is preliminary data.</text>
</comment>
<evidence type="ECO:0000313" key="13">
    <source>
        <dbReference type="Proteomes" id="UP001589698"/>
    </source>
</evidence>
<evidence type="ECO:0000313" key="12">
    <source>
        <dbReference type="EMBL" id="MFC0221208.1"/>
    </source>
</evidence>
<keyword evidence="10" id="KW-0915">Sodium</keyword>
<evidence type="ECO:0000256" key="9">
    <source>
        <dbReference type="ARBA" id="ARBA00049940"/>
    </source>
</evidence>
<feature type="binding site" evidence="10">
    <location>
        <position position="111"/>
    </location>
    <ligand>
        <name>Na(+)</name>
        <dbReference type="ChEBI" id="CHEBI:29101"/>
        <note>structural</note>
    </ligand>
</feature>
<feature type="transmembrane region" description="Helical" evidence="10">
    <location>
        <begin position="104"/>
        <end position="121"/>
    </location>
</feature>
<name>A0ABV6DWV4_9ACTN</name>
<dbReference type="EMBL" id="JBHLXH010000001">
    <property type="protein sequence ID" value="MFC0221208.1"/>
    <property type="molecule type" value="Genomic_DNA"/>
</dbReference>
<dbReference type="RefSeq" id="WP_232211550.1">
    <property type="nucleotide sequence ID" value="NZ_CBCSDI010000071.1"/>
</dbReference>
<keyword evidence="4 10" id="KW-1133">Transmembrane helix</keyword>
<keyword evidence="5 10" id="KW-0472">Membrane</keyword>
<dbReference type="Pfam" id="PF02537">
    <property type="entry name" value="CRCB"/>
    <property type="match status" value="1"/>
</dbReference>
<comment type="subcellular location">
    <subcellularLocation>
        <location evidence="1 10">Cell membrane</location>
        <topology evidence="1 10">Multi-pass membrane protein</topology>
    </subcellularLocation>
</comment>
<feature type="region of interest" description="Disordered" evidence="11">
    <location>
        <begin position="166"/>
        <end position="190"/>
    </location>
</feature>
<evidence type="ECO:0000256" key="5">
    <source>
        <dbReference type="ARBA" id="ARBA00023136"/>
    </source>
</evidence>
<comment type="catalytic activity">
    <reaction evidence="8">
        <text>fluoride(in) = fluoride(out)</text>
        <dbReference type="Rhea" id="RHEA:76159"/>
        <dbReference type="ChEBI" id="CHEBI:17051"/>
    </reaction>
    <physiologicalReaction direction="left-to-right" evidence="8">
        <dbReference type="Rhea" id="RHEA:76160"/>
    </physiologicalReaction>
</comment>